<dbReference type="Pfam" id="PF14856">
    <property type="entry name" value="Hce2"/>
    <property type="match status" value="1"/>
</dbReference>
<dbReference type="EMBL" id="PTQR01000106">
    <property type="protein sequence ID" value="TKX19707.1"/>
    <property type="molecule type" value="Genomic_DNA"/>
</dbReference>
<evidence type="ECO:0000313" key="3">
    <source>
        <dbReference type="Proteomes" id="UP000308133"/>
    </source>
</evidence>
<sequence>MAFAVLASNAFAVPILDEQSVATPLDKRDNQCGTSSFTKILAGVSKGDAKVSDCEQLRDYLYKRSHTWSITASSGKIVNWGACTFYATVTGNVPKDTVAYLGNEDIADLTRDSITRYGQKDGLHAFGSVKFSSSGSMPCNFKGGNPGEGVEVSWNISK</sequence>
<reference evidence="2 3" key="1">
    <citation type="submission" date="2018-02" db="EMBL/GenBank/DDBJ databases">
        <title>Draft genome sequences of Elsinoe sp., causing black scab on jojoba.</title>
        <authorList>
            <person name="Stodart B."/>
            <person name="Jeffress S."/>
            <person name="Ash G."/>
            <person name="Arun Chinnappa K."/>
        </authorList>
    </citation>
    <scope>NUCLEOTIDE SEQUENCE [LARGE SCALE GENOMIC DNA]</scope>
    <source>
        <strain evidence="2 3">Hillstone_2</strain>
    </source>
</reference>
<gene>
    <name evidence="2" type="ORF">C1H76_7905</name>
</gene>
<protein>
    <recommendedName>
        <fullName evidence="1">Ecp2 effector protein-like domain-containing protein</fullName>
    </recommendedName>
</protein>
<feature type="domain" description="Ecp2 effector protein-like" evidence="1">
    <location>
        <begin position="31"/>
        <end position="130"/>
    </location>
</feature>
<proteinExistence type="predicted"/>
<dbReference type="InterPro" id="IPR029226">
    <property type="entry name" value="Ecp2-like"/>
</dbReference>
<accession>A0A4U7AX89</accession>
<dbReference type="Proteomes" id="UP000308133">
    <property type="component" value="Unassembled WGS sequence"/>
</dbReference>
<organism evidence="2 3">
    <name type="scientific">Elsinoe australis</name>
    <dbReference type="NCBI Taxonomy" id="40998"/>
    <lineage>
        <taxon>Eukaryota</taxon>
        <taxon>Fungi</taxon>
        <taxon>Dikarya</taxon>
        <taxon>Ascomycota</taxon>
        <taxon>Pezizomycotina</taxon>
        <taxon>Dothideomycetes</taxon>
        <taxon>Dothideomycetidae</taxon>
        <taxon>Myriangiales</taxon>
        <taxon>Elsinoaceae</taxon>
        <taxon>Elsinoe</taxon>
    </lineage>
</organism>
<name>A0A4U7AX89_9PEZI</name>
<dbReference type="AlphaFoldDB" id="A0A4U7AX89"/>
<evidence type="ECO:0000313" key="2">
    <source>
        <dbReference type="EMBL" id="TKX19707.1"/>
    </source>
</evidence>
<evidence type="ECO:0000259" key="1">
    <source>
        <dbReference type="Pfam" id="PF14856"/>
    </source>
</evidence>
<comment type="caution">
    <text evidence="2">The sequence shown here is derived from an EMBL/GenBank/DDBJ whole genome shotgun (WGS) entry which is preliminary data.</text>
</comment>